<dbReference type="InterPro" id="IPR036582">
    <property type="entry name" value="Mao_N_sf"/>
</dbReference>
<dbReference type="EMBL" id="RLIH01000010">
    <property type="protein sequence ID" value="RVU54416.1"/>
    <property type="molecule type" value="Genomic_DNA"/>
</dbReference>
<dbReference type="Proteomes" id="UP000288812">
    <property type="component" value="Unassembled WGS sequence"/>
</dbReference>
<protein>
    <submittedName>
        <fullName evidence="2">Copper amine oxidase N-terminal domain-containing protein</fullName>
    </submittedName>
</protein>
<reference evidence="2 3" key="1">
    <citation type="submission" date="2018-11" db="EMBL/GenBank/DDBJ databases">
        <title>Genome sequencing and assembly of Anaerosphaera sp. nov., GS7-6-2.</title>
        <authorList>
            <person name="Rettenmaier R."/>
            <person name="Liebl W."/>
            <person name="Zverlov V."/>
        </authorList>
    </citation>
    <scope>NUCLEOTIDE SEQUENCE [LARGE SCALE GENOMIC DNA]</scope>
    <source>
        <strain evidence="2 3">GS7-6-2</strain>
    </source>
</reference>
<dbReference type="Gene3D" id="3.30.457.10">
    <property type="entry name" value="Copper amine oxidase-like, N-terminal domain"/>
    <property type="match status" value="1"/>
</dbReference>
<organism evidence="2 3">
    <name type="scientific">Anaerosphaera multitolerans</name>
    <dbReference type="NCBI Taxonomy" id="2487351"/>
    <lineage>
        <taxon>Bacteria</taxon>
        <taxon>Bacillati</taxon>
        <taxon>Bacillota</taxon>
        <taxon>Tissierellia</taxon>
        <taxon>Tissierellales</taxon>
        <taxon>Peptoniphilaceae</taxon>
        <taxon>Anaerosphaera</taxon>
    </lineage>
</organism>
<dbReference type="Pfam" id="PF07833">
    <property type="entry name" value="Cu_amine_oxidN1"/>
    <property type="match status" value="1"/>
</dbReference>
<accession>A0A437S680</accession>
<dbReference type="SUPFAM" id="SSF158911">
    <property type="entry name" value="NEAT domain-like"/>
    <property type="match status" value="1"/>
</dbReference>
<dbReference type="RefSeq" id="WP_127724798.1">
    <property type="nucleotide sequence ID" value="NZ_RLIH01000010.1"/>
</dbReference>
<keyword evidence="3" id="KW-1185">Reference proteome</keyword>
<dbReference type="Gene3D" id="2.60.40.1850">
    <property type="match status" value="1"/>
</dbReference>
<dbReference type="InterPro" id="IPR012854">
    <property type="entry name" value="Cu_amine_oxidase-like_N"/>
</dbReference>
<feature type="domain" description="Copper amine oxidase-like N-terminal" evidence="1">
    <location>
        <begin position="190"/>
        <end position="297"/>
    </location>
</feature>
<sequence length="301" mass="34487">MKRLASVVLSLLFFFGTIFPVNAIEGKVYEVPVDMMHQSEKPDKYSMGNEAINHTAIVKEVDGRYEYKLQYKPLHFMDIDGQITNLFVYSDHDAKIKYEVIGSNIQNGEFTKEYTFKRDNKDDRVWVAVWVDAMDEIAGEGVGSGEQDAYLLFHWDEAKEINLKEDKGKVQKQREKKVNEVPTKDITIEVNGKIVNVDVPPYIKNNRTMVPLRFISEELGLEVDWNKDNREVTIGIGDPKLVLTTGENTIMKNDGVKMEIDVESEIINGRTFVPIRAIAEIFNCKVGWNDETRTVSIENNK</sequence>
<name>A0A437S680_9FIRM</name>
<gene>
    <name evidence="2" type="ORF">EF514_07425</name>
</gene>
<evidence type="ECO:0000313" key="2">
    <source>
        <dbReference type="EMBL" id="RVU54416.1"/>
    </source>
</evidence>
<comment type="caution">
    <text evidence="2">The sequence shown here is derived from an EMBL/GenBank/DDBJ whole genome shotgun (WGS) entry which is preliminary data.</text>
</comment>
<proteinExistence type="predicted"/>
<evidence type="ECO:0000259" key="1">
    <source>
        <dbReference type="Pfam" id="PF07833"/>
    </source>
</evidence>
<dbReference type="OrthoDB" id="2379109at2"/>
<dbReference type="AlphaFoldDB" id="A0A437S680"/>
<dbReference type="SUPFAM" id="SSF55383">
    <property type="entry name" value="Copper amine oxidase, domain N"/>
    <property type="match status" value="2"/>
</dbReference>
<dbReference type="InterPro" id="IPR037250">
    <property type="entry name" value="NEAT_dom_sf"/>
</dbReference>
<evidence type="ECO:0000313" key="3">
    <source>
        <dbReference type="Proteomes" id="UP000288812"/>
    </source>
</evidence>